<dbReference type="NCBIfam" id="NF001241">
    <property type="entry name" value="PRK00216.1-2"/>
    <property type="match status" value="1"/>
</dbReference>
<dbReference type="Proteomes" id="UP000053171">
    <property type="component" value="Unassembled WGS sequence"/>
</dbReference>
<reference evidence="8" key="2">
    <citation type="submission" date="2016-04" db="EMBL/GenBank/DDBJ databases">
        <authorList>
            <person name="Waterworth S."/>
            <person name="Matcher G."/>
        </authorList>
    </citation>
    <scope>NUCLEOTIDE SEQUENCE [LARGE SCALE GENOMIC DNA]</scope>
    <source>
        <strain evidence="8">RuSp02-3</strain>
    </source>
</reference>
<proteinExistence type="inferred from homology"/>
<evidence type="ECO:0000256" key="1">
    <source>
        <dbReference type="ARBA" id="ARBA00022603"/>
    </source>
</evidence>
<keyword evidence="2 4" id="KW-0808">Transferase</keyword>
<feature type="binding site" evidence="4">
    <location>
        <begin position="105"/>
        <end position="106"/>
    </location>
    <ligand>
        <name>S-adenosyl-L-methionine</name>
        <dbReference type="ChEBI" id="CHEBI:59789"/>
    </ligand>
</feature>
<feature type="binding site" evidence="4">
    <location>
        <position position="83"/>
    </location>
    <ligand>
        <name>S-adenosyl-L-methionine</name>
        <dbReference type="ChEBI" id="CHEBI:59789"/>
    </ligand>
</feature>
<dbReference type="GO" id="GO:0043770">
    <property type="term" value="F:demethylmenaquinone methyltransferase activity"/>
    <property type="evidence" value="ECO:0007669"/>
    <property type="project" value="UniProtKB-UniRule"/>
</dbReference>
<dbReference type="Gene3D" id="3.40.50.150">
    <property type="entry name" value="Vaccinia Virus protein VP39"/>
    <property type="match status" value="1"/>
</dbReference>
<gene>
    <name evidence="4" type="primary">menG</name>
    <name evidence="6" type="ORF">A5N15_11895</name>
    <name evidence="5" type="ORF">AN277_0209895</name>
    <name evidence="7" type="ORF">I6G21_01735</name>
</gene>
<reference evidence="7 10" key="4">
    <citation type="submission" date="2020-12" db="EMBL/GenBank/DDBJ databases">
        <title>FDA dAtabase for Regulatory Grade micrObial Sequences (FDA-ARGOS): Supporting development and validation of Infectious Disease Dx tests.</title>
        <authorList>
            <person name="Sproer C."/>
            <person name="Gronow S."/>
            <person name="Severitt S."/>
            <person name="Schroder I."/>
            <person name="Tallon L."/>
            <person name="Sadzewicz L."/>
            <person name="Zhao X."/>
            <person name="Boylan J."/>
            <person name="Ott S."/>
            <person name="Bowen H."/>
            <person name="Vavikolanu K."/>
            <person name="Mehta A."/>
            <person name="Aluvathingal J."/>
            <person name="Nadendla S."/>
            <person name="Lowell S."/>
            <person name="Myers T."/>
            <person name="Yan Y."/>
            <person name="Sichtig H."/>
        </authorList>
    </citation>
    <scope>NUCLEOTIDE SEQUENCE [LARGE SCALE GENOMIC DNA]</scope>
    <source>
        <strain evidence="7 10">FDAARGOS_864</strain>
    </source>
</reference>
<comment type="pathway">
    <text evidence="4">Quinol/quinone metabolism; menaquinone biosynthesis; menaquinol from 1,4-dihydroxy-2-naphthoate: step 2/2.</text>
</comment>
<dbReference type="STRING" id="37923.BK826_08165"/>
<reference evidence="5" key="3">
    <citation type="submission" date="2016-04" db="EMBL/GenBank/DDBJ databases">
        <authorList>
            <person name="Evans L.H."/>
            <person name="Alamgir A."/>
            <person name="Owens N."/>
            <person name="Weber N.D."/>
            <person name="Virtaneva K."/>
            <person name="Barbian K."/>
            <person name="Babar A."/>
            <person name="Rosenke K."/>
        </authorList>
    </citation>
    <scope>NUCLEOTIDE SEQUENCE [LARGE SCALE GENOMIC DNA]</scope>
    <source>
        <strain evidence="5">RUTW2-3</strain>
    </source>
</reference>
<accession>A0A147DYM0</accession>
<evidence type="ECO:0000256" key="3">
    <source>
        <dbReference type="ARBA" id="ARBA00022691"/>
    </source>
</evidence>
<dbReference type="UniPathway" id="UPA00079">
    <property type="reaction ID" value="UER00169"/>
</dbReference>
<dbReference type="NCBIfam" id="TIGR01934">
    <property type="entry name" value="MenG_MenH_UbiE"/>
    <property type="match status" value="1"/>
</dbReference>
<dbReference type="KEGG" id="rkr:I6G21_01735"/>
<dbReference type="EC" id="2.1.1.163" evidence="4"/>
<dbReference type="Pfam" id="PF01209">
    <property type="entry name" value="Ubie_methyltran"/>
    <property type="match status" value="1"/>
</dbReference>
<dbReference type="PATRIC" id="fig|37923.10.peg.1796"/>
<dbReference type="InterPro" id="IPR029063">
    <property type="entry name" value="SAM-dependent_MTases_sf"/>
</dbReference>
<evidence type="ECO:0000313" key="9">
    <source>
        <dbReference type="Proteomes" id="UP000092021"/>
    </source>
</evidence>
<organism evidence="7 10">
    <name type="scientific">Rothia kristinae</name>
    <dbReference type="NCBI Taxonomy" id="37923"/>
    <lineage>
        <taxon>Bacteria</taxon>
        <taxon>Bacillati</taxon>
        <taxon>Actinomycetota</taxon>
        <taxon>Actinomycetes</taxon>
        <taxon>Micrococcales</taxon>
        <taxon>Micrococcaceae</taxon>
        <taxon>Rothia</taxon>
    </lineage>
</organism>
<sequence>MGHVNRADLTKKSEDVSAMFDGVAPRYDLMNALLSLGMDRGWRRRTVEALAPRPGQRILDVAAGTGTSSVPYRDAGAEVVAADLSEGMLAEGRRRHPDIDFVRADVTDLPFDDASFDAVTMSFGLRNVAEHQSALAELLRVTKPGGTLVICEFSTPLLAPFRFIYREYLMRAFPPLARMFSSNPESYAYLAETIRAWPDQQTLAAQIREVGWAGVQYRNLTGGVVALHRARKA</sequence>
<evidence type="ECO:0000313" key="6">
    <source>
        <dbReference type="EMBL" id="OAX53161.1"/>
    </source>
</evidence>
<protein>
    <recommendedName>
        <fullName evidence="4">Demethylmenaquinone methyltransferase</fullName>
        <ecNumber evidence="4">2.1.1.163</ecNumber>
    </recommendedName>
</protein>
<comment type="function">
    <text evidence="4">Methyltransferase required for the conversion of demethylmenaquinol (DMKH2) to menaquinol (MKH2).</text>
</comment>
<keyword evidence="8" id="KW-1185">Reference proteome</keyword>
<dbReference type="RefSeq" id="WP_058731829.1">
    <property type="nucleotide sequence ID" value="NZ_CP065738.1"/>
</dbReference>
<evidence type="ECO:0000313" key="7">
    <source>
        <dbReference type="EMBL" id="QPT53958.1"/>
    </source>
</evidence>
<dbReference type="AlphaFoldDB" id="A0A147DYM0"/>
<dbReference type="PROSITE" id="PS01183">
    <property type="entry name" value="UBIE_1"/>
    <property type="match status" value="1"/>
</dbReference>
<dbReference type="GeneID" id="61262075"/>
<comment type="similarity">
    <text evidence="4">Belongs to the class I-like SAM-binding methyltransferase superfamily. MenG/UbiE family.</text>
</comment>
<dbReference type="InterPro" id="IPR023576">
    <property type="entry name" value="UbiE/COQ5_MeTrFase_CS"/>
</dbReference>
<dbReference type="PROSITE" id="PS01184">
    <property type="entry name" value="UBIE_2"/>
    <property type="match status" value="1"/>
</dbReference>
<dbReference type="CDD" id="cd02440">
    <property type="entry name" value="AdoMet_MTases"/>
    <property type="match status" value="1"/>
</dbReference>
<keyword evidence="4" id="KW-0474">Menaquinone biosynthesis</keyword>
<dbReference type="EMBL" id="CP065738">
    <property type="protein sequence ID" value="QPT53958.1"/>
    <property type="molecule type" value="Genomic_DNA"/>
</dbReference>
<dbReference type="InterPro" id="IPR004033">
    <property type="entry name" value="UbiE/COQ5_MeTrFase"/>
</dbReference>
<dbReference type="PANTHER" id="PTHR43591">
    <property type="entry name" value="METHYLTRANSFERASE"/>
    <property type="match status" value="1"/>
</dbReference>
<evidence type="ECO:0000313" key="5">
    <source>
        <dbReference type="EMBL" id="OAX51239.1"/>
    </source>
</evidence>
<evidence type="ECO:0000313" key="10">
    <source>
        <dbReference type="Proteomes" id="UP000594975"/>
    </source>
</evidence>
<dbReference type="Proteomes" id="UP000092021">
    <property type="component" value="Unassembled WGS sequence"/>
</dbReference>
<dbReference type="PANTHER" id="PTHR43591:SF24">
    <property type="entry name" value="2-METHOXY-6-POLYPRENYL-1,4-BENZOQUINOL METHYLASE, MITOCHONDRIAL"/>
    <property type="match status" value="1"/>
</dbReference>
<evidence type="ECO:0000256" key="4">
    <source>
        <dbReference type="HAMAP-Rule" id="MF_01813"/>
    </source>
</evidence>
<feature type="binding site" evidence="4">
    <location>
        <position position="122"/>
    </location>
    <ligand>
        <name>S-adenosyl-L-methionine</name>
        <dbReference type="ChEBI" id="CHEBI:59789"/>
    </ligand>
</feature>
<dbReference type="GO" id="GO:0032259">
    <property type="term" value="P:methylation"/>
    <property type="evidence" value="ECO:0007669"/>
    <property type="project" value="UniProtKB-KW"/>
</dbReference>
<evidence type="ECO:0000256" key="2">
    <source>
        <dbReference type="ARBA" id="ARBA00022679"/>
    </source>
</evidence>
<dbReference type="GO" id="GO:0009234">
    <property type="term" value="P:menaquinone biosynthetic process"/>
    <property type="evidence" value="ECO:0007669"/>
    <property type="project" value="UniProtKB-UniRule"/>
</dbReference>
<dbReference type="EMBL" id="LWGZ01001065">
    <property type="protein sequence ID" value="OAX53161.1"/>
    <property type="molecule type" value="Genomic_DNA"/>
</dbReference>
<keyword evidence="3 4" id="KW-0949">S-adenosyl-L-methionine</keyword>
<feature type="binding site" evidence="4">
    <location>
        <position position="65"/>
    </location>
    <ligand>
        <name>S-adenosyl-L-methionine</name>
        <dbReference type="ChEBI" id="CHEBI:59789"/>
    </ligand>
</feature>
<dbReference type="PROSITE" id="PS51608">
    <property type="entry name" value="SAM_MT_UBIE"/>
    <property type="match status" value="1"/>
</dbReference>
<evidence type="ECO:0000313" key="8">
    <source>
        <dbReference type="Proteomes" id="UP000053171"/>
    </source>
</evidence>
<name>A0A147DYM0_9MICC</name>
<keyword evidence="1 4" id="KW-0489">Methyltransferase</keyword>
<dbReference type="SUPFAM" id="SSF53335">
    <property type="entry name" value="S-adenosyl-L-methionine-dependent methyltransferases"/>
    <property type="match status" value="1"/>
</dbReference>
<dbReference type="Proteomes" id="UP000594975">
    <property type="component" value="Chromosome"/>
</dbReference>
<dbReference type="EMBL" id="LJBJ02000028">
    <property type="protein sequence ID" value="OAX51239.1"/>
    <property type="molecule type" value="Genomic_DNA"/>
</dbReference>
<dbReference type="HAMAP" id="MF_01813">
    <property type="entry name" value="MenG_UbiE_methyltr"/>
    <property type="match status" value="1"/>
</dbReference>
<reference evidence="6 9" key="1">
    <citation type="submission" date="2016-04" db="EMBL/GenBank/DDBJ databases">
        <title>Identification of putative biosynthetic pathways for the production of bioactive secondary metabolites by the marine actinomycete Kocuria kristinae RUTW2-3.</title>
        <authorList>
            <person name="Waterworth S.C."/>
            <person name="Walmsley T.A."/>
            <person name="Matongo T."/>
            <person name="Davies-Coleman M.T."/>
            <person name="Dorrington R.A."/>
        </authorList>
    </citation>
    <scope>NUCLEOTIDE SEQUENCE [LARGE SCALE GENOMIC DNA]</scope>
    <source>
        <strain evidence="8">RuSp02-3</strain>
        <strain evidence="5">RUTW2-3</strain>
        <strain evidence="6 9">RUTW4-5</strain>
    </source>
</reference>
<comment type="catalytic activity">
    <reaction evidence="4">
        <text>a 2-demethylmenaquinol + S-adenosyl-L-methionine = a menaquinol + S-adenosyl-L-homocysteine + H(+)</text>
        <dbReference type="Rhea" id="RHEA:42640"/>
        <dbReference type="Rhea" id="RHEA-COMP:9539"/>
        <dbReference type="Rhea" id="RHEA-COMP:9563"/>
        <dbReference type="ChEBI" id="CHEBI:15378"/>
        <dbReference type="ChEBI" id="CHEBI:18151"/>
        <dbReference type="ChEBI" id="CHEBI:55437"/>
        <dbReference type="ChEBI" id="CHEBI:57856"/>
        <dbReference type="ChEBI" id="CHEBI:59789"/>
        <dbReference type="EC" id="2.1.1.163"/>
    </reaction>
</comment>